<organism evidence="3 5">
    <name type="scientific">Pyrenophora tritici-repentis</name>
    <dbReference type="NCBI Taxonomy" id="45151"/>
    <lineage>
        <taxon>Eukaryota</taxon>
        <taxon>Fungi</taxon>
        <taxon>Dikarya</taxon>
        <taxon>Ascomycota</taxon>
        <taxon>Pezizomycotina</taxon>
        <taxon>Dothideomycetes</taxon>
        <taxon>Pleosporomycetidae</taxon>
        <taxon>Pleosporales</taxon>
        <taxon>Pleosporineae</taxon>
        <taxon>Pleosporaceae</taxon>
        <taxon>Pyrenophora</taxon>
    </lineage>
</organism>
<accession>A0A2W1GMP1</accession>
<evidence type="ECO:0000313" key="5">
    <source>
        <dbReference type="Proteomes" id="UP000245464"/>
    </source>
</evidence>
<sequence length="562" mass="63902">MASAPLPLLPWDKSSILSSKQSSDSYKSIQKTAVDLFALGYPEYANQLINTLWKYGHGLEFDYAFAEDTLRCIYYAWDATDTIPSFAKNPSLEKILNGPISGEQNEKRQRVVVEGWTDGLPQDMRERILKGSLRDEDLHITTKRLRSLSDDSDLVPKTDYFTLAALVEVAVLAGRDDVAKELVRHEMAERYRQLQEKSGDKYLEEYEFRKWQDRHLGLSQSLRIWKILKDVALGKILQIDEETLKRFVQEGCELMEKRFIHGPDRPHADKSIRQLLQILDQNYVAARKLDPESGRVMNVVGNTAPDTFLRPGVTEAQIEELEKRLAQNPAPNAEDDKPMLPNGKLPEDYKEFLRISNGYFPEGNPDSGLLFSQEEVGTADCTFLCDDSMDLGFSLFPYDYTSIQGIDNIQLGHFDCFTIGIGGDEGTVILIPPTSVKPAIEAFEAAYAGASEENKRIYERGALDLYGGVDELRKLEWLCIKWEHWNTDQETWGGFKAHLEYCVDVAIKERKTEEGKAEKRERERRLRENIGQEDEAKGGKRKRKSSNKGEPNKATKVDAVEG</sequence>
<dbReference type="Gene3D" id="3.40.1580.10">
    <property type="entry name" value="SMI1/KNR4-like"/>
    <property type="match status" value="1"/>
</dbReference>
<dbReference type="Proteomes" id="UP000245464">
    <property type="component" value="Chromosome 1"/>
</dbReference>
<dbReference type="EMBL" id="NRDI02000010">
    <property type="protein sequence ID" value="KAI1513121.1"/>
    <property type="molecule type" value="Genomic_DNA"/>
</dbReference>
<dbReference type="Proteomes" id="UP000249757">
    <property type="component" value="Unassembled WGS sequence"/>
</dbReference>
<dbReference type="InterPro" id="IPR018958">
    <property type="entry name" value="Knr4/Smi1-like_dom"/>
</dbReference>
<evidence type="ECO:0000313" key="6">
    <source>
        <dbReference type="Proteomes" id="UP000249757"/>
    </source>
</evidence>
<dbReference type="OMA" id="KIAMWWR"/>
<evidence type="ECO:0000313" key="3">
    <source>
        <dbReference type="EMBL" id="KAF7579253.1"/>
    </source>
</evidence>
<dbReference type="EMBL" id="NQIK02000001">
    <property type="protein sequence ID" value="KAF7579253.1"/>
    <property type="molecule type" value="Genomic_DNA"/>
</dbReference>
<evidence type="ECO:0000259" key="2">
    <source>
        <dbReference type="SMART" id="SM00860"/>
    </source>
</evidence>
<dbReference type="SMART" id="SM00860">
    <property type="entry name" value="SMI1_KNR4"/>
    <property type="match status" value="1"/>
</dbReference>
<dbReference type="OrthoDB" id="2788868at2759"/>
<comment type="caution">
    <text evidence="3">The sequence shown here is derived from an EMBL/GenBank/DDBJ whole genome shotgun (WGS) entry which is preliminary data.</text>
</comment>
<name>A0A2W1GMP1_9PLEO</name>
<protein>
    <submittedName>
        <fullName evidence="4">SMI1 / KNR4 protein</fullName>
    </submittedName>
    <submittedName>
        <fullName evidence="3">SMI1-KNR4 domain containing protein</fullName>
    </submittedName>
</protein>
<feature type="compositionally biased region" description="Basic and acidic residues" evidence="1">
    <location>
        <begin position="512"/>
        <end position="538"/>
    </location>
</feature>
<dbReference type="InterPro" id="IPR037883">
    <property type="entry name" value="Knr4/Smi1-like_sf"/>
</dbReference>
<gene>
    <name evidence="4" type="ORF">Ptr86124_008141</name>
    <name evidence="3" type="ORF">PtrM4_034930</name>
</gene>
<feature type="domain" description="Knr4/Smi1-like" evidence="2">
    <location>
        <begin position="312"/>
        <end position="501"/>
    </location>
</feature>
<reference evidence="3 5" key="1">
    <citation type="journal article" date="2018" name="BMC Genomics">
        <title>Comparative genomics of the wheat fungal pathogen Pyrenophora tritici-repentis reveals chromosomal variations and genome plasticity.</title>
        <authorList>
            <person name="Moolhuijzen P."/>
            <person name="See P.T."/>
            <person name="Hane J.K."/>
            <person name="Shi G."/>
            <person name="Liu Z."/>
            <person name="Oliver R.P."/>
            <person name="Moffat C.S."/>
        </authorList>
    </citation>
    <scope>NUCLEOTIDE SEQUENCE [LARGE SCALE GENOMIC DNA]</scope>
    <source>
        <strain evidence="3">M4</strain>
    </source>
</reference>
<evidence type="ECO:0000256" key="1">
    <source>
        <dbReference type="SAM" id="MobiDB-lite"/>
    </source>
</evidence>
<keyword evidence="6" id="KW-1185">Reference proteome</keyword>
<feature type="region of interest" description="Disordered" evidence="1">
    <location>
        <begin position="512"/>
        <end position="562"/>
    </location>
</feature>
<feature type="compositionally biased region" description="Basic and acidic residues" evidence="1">
    <location>
        <begin position="550"/>
        <end position="562"/>
    </location>
</feature>
<reference evidence="6" key="4">
    <citation type="journal article" date="2022" name="Microb. Genom.">
        <title>A global pangenome for the wheat fungal pathogen Pyrenophora tritici-repentis and prediction of effector protein structural homology.</title>
        <authorList>
            <person name="Moolhuijzen P.M."/>
            <person name="See P.T."/>
            <person name="Shi G."/>
            <person name="Powell H.R."/>
            <person name="Cockram J."/>
            <person name="Jorgensen L.N."/>
            <person name="Benslimane H."/>
            <person name="Strelkov S.E."/>
            <person name="Turner J."/>
            <person name="Liu Z."/>
            <person name="Moffat C.S."/>
        </authorList>
    </citation>
    <scope>NUCLEOTIDE SEQUENCE [LARGE SCALE GENOMIC DNA]</scope>
</reference>
<dbReference type="AlphaFoldDB" id="A0A2W1GMP1"/>
<dbReference type="SUPFAM" id="SSF160631">
    <property type="entry name" value="SMI1/KNR4-like"/>
    <property type="match status" value="1"/>
</dbReference>
<proteinExistence type="predicted"/>
<reference evidence="4" key="2">
    <citation type="submission" date="2021-05" db="EMBL/GenBank/DDBJ databases">
        <authorList>
            <person name="Moolhuijzen P.M."/>
            <person name="Moffat C.S."/>
        </authorList>
    </citation>
    <scope>NUCLEOTIDE SEQUENCE</scope>
    <source>
        <strain evidence="4">86-124</strain>
    </source>
</reference>
<evidence type="ECO:0000313" key="4">
    <source>
        <dbReference type="EMBL" id="KAI1513121.1"/>
    </source>
</evidence>
<reference evidence="4" key="3">
    <citation type="journal article" date="2022" name="bioRxiv">
        <title>A global pangenome for the wheat fungal pathogen Pyrenophora tritici-repentis and prediction of effector protein structural homology.</title>
        <authorList>
            <person name="Moolhuijzen P."/>
            <person name="See P.T."/>
            <person name="Shi G."/>
            <person name="Powell H.R."/>
            <person name="Cockram J."/>
            <person name="Jorgensen L.N."/>
            <person name="Benslimane H."/>
            <person name="Strelkov S.E."/>
            <person name="Turner J."/>
            <person name="Liu Z."/>
            <person name="Moffat C.S."/>
        </authorList>
    </citation>
    <scope>NUCLEOTIDE SEQUENCE</scope>
    <source>
        <strain evidence="4">86-124</strain>
    </source>
</reference>